<dbReference type="EMBL" id="VITN01000042">
    <property type="protein sequence ID" value="TWB09329.1"/>
    <property type="molecule type" value="Genomic_DNA"/>
</dbReference>
<sequence>MWQLSTTNAAREWVEIGRFDTVTAAARRIRELEEYPTAGVFFELYVDTELGTDDDAFSVLHHTGKRGLYGIRRRVN</sequence>
<dbReference type="OrthoDB" id="7376472at2"/>
<reference evidence="1 2" key="1">
    <citation type="submission" date="2019-06" db="EMBL/GenBank/DDBJ databases">
        <title>Genomic Encyclopedia of Type Strains, Phase IV (KMG-V): Genome sequencing to study the core and pangenomes of soil and plant-associated prokaryotes.</title>
        <authorList>
            <person name="Whitman W."/>
        </authorList>
    </citation>
    <scope>NUCLEOTIDE SEQUENCE [LARGE SCALE GENOMIC DNA]</scope>
    <source>
        <strain evidence="1 2">BR 11880</strain>
    </source>
</reference>
<dbReference type="AlphaFoldDB" id="A0A560EIX3"/>
<protein>
    <submittedName>
        <fullName evidence="1">Uncharacterized protein</fullName>
    </submittedName>
</protein>
<evidence type="ECO:0000313" key="2">
    <source>
        <dbReference type="Proteomes" id="UP000319859"/>
    </source>
</evidence>
<organism evidence="1 2">
    <name type="scientific">Nitrospirillum amazonense</name>
    <dbReference type="NCBI Taxonomy" id="28077"/>
    <lineage>
        <taxon>Bacteria</taxon>
        <taxon>Pseudomonadati</taxon>
        <taxon>Pseudomonadota</taxon>
        <taxon>Alphaproteobacteria</taxon>
        <taxon>Rhodospirillales</taxon>
        <taxon>Azospirillaceae</taxon>
        <taxon>Nitrospirillum</taxon>
    </lineage>
</organism>
<evidence type="ECO:0000313" key="1">
    <source>
        <dbReference type="EMBL" id="TWB09329.1"/>
    </source>
</evidence>
<dbReference type="Proteomes" id="UP000319859">
    <property type="component" value="Unassembled WGS sequence"/>
</dbReference>
<name>A0A560EIX3_9PROT</name>
<proteinExistence type="predicted"/>
<gene>
    <name evidence="1" type="ORF">FBZ89_14213</name>
</gene>
<accession>A0A560EIX3</accession>
<comment type="caution">
    <text evidence="1">The sequence shown here is derived from an EMBL/GenBank/DDBJ whole genome shotgun (WGS) entry which is preliminary data.</text>
</comment>
<dbReference type="RefSeq" id="WP_145754636.1">
    <property type="nucleotide sequence ID" value="NZ_VITN01000042.1"/>
</dbReference>